<organism evidence="2 3">
    <name type="scientific">Galemys pyrenaicus</name>
    <name type="common">Iberian desman</name>
    <name type="synonym">Pyrenean desman</name>
    <dbReference type="NCBI Taxonomy" id="202257"/>
    <lineage>
        <taxon>Eukaryota</taxon>
        <taxon>Metazoa</taxon>
        <taxon>Chordata</taxon>
        <taxon>Craniata</taxon>
        <taxon>Vertebrata</taxon>
        <taxon>Euteleostomi</taxon>
        <taxon>Mammalia</taxon>
        <taxon>Eutheria</taxon>
        <taxon>Laurasiatheria</taxon>
        <taxon>Eulipotyphla</taxon>
        <taxon>Talpidae</taxon>
        <taxon>Galemys</taxon>
    </lineage>
</organism>
<dbReference type="AlphaFoldDB" id="A0A8J6A0Z7"/>
<keyword evidence="3" id="KW-1185">Reference proteome</keyword>
<dbReference type="Proteomes" id="UP000700334">
    <property type="component" value="Unassembled WGS sequence"/>
</dbReference>
<protein>
    <submittedName>
        <fullName evidence="2">Uncharacterized protein</fullName>
    </submittedName>
</protein>
<reference evidence="2" key="1">
    <citation type="journal article" date="2021" name="Evol. Appl.">
        <title>The genome of the Pyrenean desman and the effects of bottlenecks and inbreeding on the genomic landscape of an endangered species.</title>
        <authorList>
            <person name="Escoda L."/>
            <person name="Castresana J."/>
        </authorList>
    </citation>
    <scope>NUCLEOTIDE SEQUENCE</scope>
    <source>
        <strain evidence="2">IBE-C5619</strain>
    </source>
</reference>
<dbReference type="EMBL" id="JAGFMF010012007">
    <property type="protein sequence ID" value="KAG8508690.1"/>
    <property type="molecule type" value="Genomic_DNA"/>
</dbReference>
<feature type="compositionally biased region" description="Low complexity" evidence="1">
    <location>
        <begin position="56"/>
        <end position="71"/>
    </location>
</feature>
<evidence type="ECO:0000313" key="3">
    <source>
        <dbReference type="Proteomes" id="UP000700334"/>
    </source>
</evidence>
<sequence length="187" mass="19661">MTATSPATSTRPTSSAPTCRAAVTRTPTTKGASARSVWPQHREAFPACTTGSTSCAAPPGRGAPREGGVPASAARTQPEALPGPGLRVTQKPRLRQYGVPRCSGGLGSRREARGPWTRHLWIASSPTNVEHLGFLWAELGRGEVELPQRRSGAGHRRPRGRPELKLPPASECVGQAAPAIPDVCPGR</sequence>
<feature type="region of interest" description="Disordered" evidence="1">
    <location>
        <begin position="1"/>
        <end position="91"/>
    </location>
</feature>
<evidence type="ECO:0000313" key="2">
    <source>
        <dbReference type="EMBL" id="KAG8508690.1"/>
    </source>
</evidence>
<name>A0A8J6A0Z7_GALPY</name>
<gene>
    <name evidence="2" type="ORF">J0S82_006650</name>
</gene>
<feature type="region of interest" description="Disordered" evidence="1">
    <location>
        <begin position="147"/>
        <end position="169"/>
    </location>
</feature>
<feature type="compositionally biased region" description="Low complexity" evidence="1">
    <location>
        <begin position="1"/>
        <end position="18"/>
    </location>
</feature>
<proteinExistence type="predicted"/>
<accession>A0A8J6A0Z7</accession>
<evidence type="ECO:0000256" key="1">
    <source>
        <dbReference type="SAM" id="MobiDB-lite"/>
    </source>
</evidence>
<comment type="caution">
    <text evidence="2">The sequence shown here is derived from an EMBL/GenBank/DDBJ whole genome shotgun (WGS) entry which is preliminary data.</text>
</comment>